<evidence type="ECO:0000313" key="1">
    <source>
        <dbReference type="EMBL" id="AII05575.1"/>
    </source>
</evidence>
<reference evidence="1 2" key="1">
    <citation type="submission" date="2014-07" db="EMBL/GenBank/DDBJ databases">
        <title>Genome Sequence of Rhodococcus opacus Strain R7, a Biodegrader of Mono- and Polycyclic Aromatic Hydrocarbons.</title>
        <authorList>
            <person name="Di Gennaro P."/>
            <person name="Zampolli J."/>
            <person name="Presti I."/>
            <person name="Cappelletti M."/>
            <person name="D'Ursi P."/>
            <person name="Orro A."/>
            <person name="Mezzelani A."/>
            <person name="Milanesi L."/>
        </authorList>
    </citation>
    <scope>NUCLEOTIDE SEQUENCE [LARGE SCALE GENOMIC DNA]</scope>
    <source>
        <strain evidence="1 2">R7</strain>
    </source>
</reference>
<organism evidence="1 2">
    <name type="scientific">Rhodococcus opacus</name>
    <name type="common">Nocardia opaca</name>
    <dbReference type="NCBI Taxonomy" id="37919"/>
    <lineage>
        <taxon>Bacteria</taxon>
        <taxon>Bacillati</taxon>
        <taxon>Actinomycetota</taxon>
        <taxon>Actinomycetes</taxon>
        <taxon>Mycobacteriales</taxon>
        <taxon>Nocardiaceae</taxon>
        <taxon>Rhodococcus</taxon>
    </lineage>
</organism>
<dbReference type="Proteomes" id="UP000028488">
    <property type="component" value="Chromosome"/>
</dbReference>
<evidence type="ECO:0008006" key="3">
    <source>
        <dbReference type="Google" id="ProtNLM"/>
    </source>
</evidence>
<evidence type="ECO:0000313" key="2">
    <source>
        <dbReference type="Proteomes" id="UP000028488"/>
    </source>
</evidence>
<protein>
    <recommendedName>
        <fullName evidence="3">DinB family protein</fullName>
    </recommendedName>
</protein>
<dbReference type="EMBL" id="CP008947">
    <property type="protein sequence ID" value="AII05575.1"/>
    <property type="molecule type" value="Genomic_DNA"/>
</dbReference>
<dbReference type="Gene3D" id="1.20.120.450">
    <property type="entry name" value="dinb family like domain"/>
    <property type="match status" value="1"/>
</dbReference>
<dbReference type="InterPro" id="IPR034660">
    <property type="entry name" value="DinB/YfiT-like"/>
</dbReference>
<proteinExistence type="predicted"/>
<dbReference type="Pfam" id="PF04978">
    <property type="entry name" value="MST"/>
    <property type="match status" value="1"/>
</dbReference>
<dbReference type="eggNOG" id="COG2318">
    <property type="taxonomic scope" value="Bacteria"/>
</dbReference>
<sequence>MTTSQKSPATGERADLLQILQEQRATLLITVRGIDDEQARQRSTVSDLTLGGLIKHVSHTEKHWVETILEPDENAEFDMEWAMEKYYMRDDETLEGLLADYAEVARATEAAVAGLDDLDVLVPLPTAPWAPERQWWTVRRTLLHIIRETGHHSGHADIIRESLDGGNTTMQMGADAGMEF</sequence>
<dbReference type="SUPFAM" id="SSF109854">
    <property type="entry name" value="DinB/YfiT-like putative metalloenzymes"/>
    <property type="match status" value="1"/>
</dbReference>
<dbReference type="InterPro" id="IPR007061">
    <property type="entry name" value="MST-like"/>
</dbReference>
<name>A0A076EH86_RHOOP</name>
<dbReference type="RefSeq" id="WP_037243509.1">
    <property type="nucleotide sequence ID" value="NZ_CP008947.1"/>
</dbReference>
<gene>
    <name evidence="1" type="ORF">EP51_13430</name>
</gene>
<dbReference type="AlphaFoldDB" id="A0A076EH86"/>
<accession>A0A076EH86</accession>